<organism evidence="1 2">
    <name type="scientific">Fusarium oligoseptatum</name>
    <dbReference type="NCBI Taxonomy" id="2604345"/>
    <lineage>
        <taxon>Eukaryota</taxon>
        <taxon>Fungi</taxon>
        <taxon>Dikarya</taxon>
        <taxon>Ascomycota</taxon>
        <taxon>Pezizomycotina</taxon>
        <taxon>Sordariomycetes</taxon>
        <taxon>Hypocreomycetidae</taxon>
        <taxon>Hypocreales</taxon>
        <taxon>Nectriaceae</taxon>
        <taxon>Fusarium</taxon>
        <taxon>Fusarium solani species complex</taxon>
    </lineage>
</organism>
<dbReference type="STRING" id="1325735.A0A428RT34"/>
<proteinExistence type="predicted"/>
<evidence type="ECO:0000313" key="2">
    <source>
        <dbReference type="Proteomes" id="UP000287144"/>
    </source>
</evidence>
<gene>
    <name evidence="1" type="ORF">CEP52_017331</name>
</gene>
<keyword evidence="2" id="KW-1185">Reference proteome</keyword>
<evidence type="ECO:0000313" key="1">
    <source>
        <dbReference type="EMBL" id="RSL80747.1"/>
    </source>
</evidence>
<dbReference type="Proteomes" id="UP000287144">
    <property type="component" value="Unassembled WGS sequence"/>
</dbReference>
<name>A0A428RT34_9HYPO</name>
<protein>
    <submittedName>
        <fullName evidence="1">Uncharacterized protein</fullName>
    </submittedName>
</protein>
<sequence>MATSIIQQLKNVLHGTEAVEASLHEIHLTQEARIELDMIADRFRVLAVTIGKKTQSFKSGQDDESWERSKVRREKAGNALIKVLTENKLPDLRVLRKNLITIFCGPEKHQHDSPPVKTKKLTTEKRCEMLRQLSPDGIISWAIGHPCGTWAGGVMGNDVFNCLLQNVEPNDIVHWPSQLHEILAELRQTHMLHNDAFDNDSSRHDAPPGDAITLNPVRLPPNQRNRETQSMFSNAPVDLIETLLPRPFREFVKNSEQWKWERSQGYSTTSCVNTLFPLSVGDDVSVTIWVGHNEGYRLNDMFGVTRCFASYTGPQDTESAARM</sequence>
<accession>A0A428RT34</accession>
<dbReference type="EMBL" id="NKCK01000511">
    <property type="protein sequence ID" value="RSL80747.1"/>
    <property type="molecule type" value="Genomic_DNA"/>
</dbReference>
<dbReference type="AlphaFoldDB" id="A0A428RT34"/>
<comment type="caution">
    <text evidence="1">The sequence shown here is derived from an EMBL/GenBank/DDBJ whole genome shotgun (WGS) entry which is preliminary data.</text>
</comment>
<reference evidence="1 2" key="1">
    <citation type="submission" date="2017-06" db="EMBL/GenBank/DDBJ databases">
        <title>Comparative genomic analysis of Ambrosia Fusariam Clade fungi.</title>
        <authorList>
            <person name="Stajich J.E."/>
            <person name="Carrillo J."/>
            <person name="Kijimoto T."/>
            <person name="Eskalen A."/>
            <person name="O'Donnell K."/>
            <person name="Kasson M."/>
        </authorList>
    </citation>
    <scope>NUCLEOTIDE SEQUENCE [LARGE SCALE GENOMIC DNA]</scope>
    <source>
        <strain evidence="1 2">NRRL62579</strain>
    </source>
</reference>